<dbReference type="KEGG" id="cmin:NCTC10288_00145"/>
<evidence type="ECO:0000313" key="3">
    <source>
        <dbReference type="Proteomes" id="UP000249264"/>
    </source>
</evidence>
<sequence length="48" mass="4996">MDFNSILAPVIDFFSNGIGAVIRDIAVTLYNVLFPANADAATAPQAGL</sequence>
<organism evidence="2 3">
    <name type="scientific">Corynebacterium minutissimum</name>
    <dbReference type="NCBI Taxonomy" id="38301"/>
    <lineage>
        <taxon>Bacteria</taxon>
        <taxon>Bacillati</taxon>
        <taxon>Actinomycetota</taxon>
        <taxon>Actinomycetes</taxon>
        <taxon>Mycobacteriales</taxon>
        <taxon>Corynebacteriaceae</taxon>
        <taxon>Corynebacterium</taxon>
    </lineage>
</organism>
<protein>
    <submittedName>
        <fullName evidence="2">Uncharacterized protein</fullName>
    </submittedName>
</protein>
<dbReference type="EMBL" id="LS483460">
    <property type="protein sequence ID" value="SQH98267.1"/>
    <property type="molecule type" value="Genomic_DNA"/>
</dbReference>
<evidence type="ECO:0000313" key="1">
    <source>
        <dbReference type="EMBL" id="QPS59864.1"/>
    </source>
</evidence>
<proteinExistence type="predicted"/>
<dbReference type="RefSeq" id="WP_169744687.1">
    <property type="nucleotide sequence ID" value="NZ_CP065689.1"/>
</dbReference>
<name>A0A2X4R549_9CORY</name>
<dbReference type="Proteomes" id="UP000594905">
    <property type="component" value="Chromosome"/>
</dbReference>
<keyword evidence="4" id="KW-1185">Reference proteome</keyword>
<accession>A0A2X4R549</accession>
<dbReference type="AlphaFoldDB" id="A0A2X4R549"/>
<reference evidence="1 4" key="2">
    <citation type="submission" date="2020-12" db="EMBL/GenBank/DDBJ databases">
        <title>FDA dAtabase for Regulatory Grade micrObial Sequences (FDA-ARGOS): Supporting development and validation of Infectious Disease Dx tests.</title>
        <authorList>
            <person name="Sproer C."/>
            <person name="Gronow S."/>
            <person name="Severitt S."/>
            <person name="Schroder I."/>
            <person name="Tallon L."/>
            <person name="Sadzewicz L."/>
            <person name="Zhao X."/>
            <person name="Boylan J."/>
            <person name="Ott S."/>
            <person name="Bowen H."/>
            <person name="Vavikolanu K."/>
            <person name="Mehta A."/>
            <person name="Aluvathingal J."/>
            <person name="Nadendla S."/>
            <person name="Lowell S."/>
            <person name="Myers T."/>
            <person name="Yan Y."/>
            <person name="Sichtig H."/>
        </authorList>
    </citation>
    <scope>NUCLEOTIDE SEQUENCE [LARGE SCALE GENOMIC DNA]</scope>
    <source>
        <strain evidence="1 4">FDAARGOS_894</strain>
    </source>
</reference>
<evidence type="ECO:0000313" key="2">
    <source>
        <dbReference type="EMBL" id="SQH98267.1"/>
    </source>
</evidence>
<dbReference type="EMBL" id="CP065689">
    <property type="protein sequence ID" value="QPS59864.1"/>
    <property type="molecule type" value="Genomic_DNA"/>
</dbReference>
<evidence type="ECO:0000313" key="4">
    <source>
        <dbReference type="Proteomes" id="UP000594905"/>
    </source>
</evidence>
<dbReference type="Proteomes" id="UP000249264">
    <property type="component" value="Chromosome 1"/>
</dbReference>
<gene>
    <name evidence="1" type="ORF">I6G51_01180</name>
    <name evidence="2" type="ORF">NCTC10288_00145</name>
</gene>
<dbReference type="GeneID" id="70784403"/>
<reference evidence="2 3" key="1">
    <citation type="submission" date="2018-06" db="EMBL/GenBank/DDBJ databases">
        <authorList>
            <consortium name="Pathogen Informatics"/>
            <person name="Doyle S."/>
        </authorList>
    </citation>
    <scope>NUCLEOTIDE SEQUENCE [LARGE SCALE GENOMIC DNA]</scope>
    <source>
        <strain evidence="2 3">NCTC10288</strain>
    </source>
</reference>